<dbReference type="GO" id="GO:0005829">
    <property type="term" value="C:cytosol"/>
    <property type="evidence" value="ECO:0007669"/>
    <property type="project" value="TreeGrafter"/>
</dbReference>
<feature type="binding site" evidence="9">
    <location>
        <position position="163"/>
    </location>
    <ligand>
        <name>substrate</name>
    </ligand>
</feature>
<dbReference type="FunFam" id="3.20.20.80:FF:000004">
    <property type="entry name" value="Beta-glucosidase 6-phospho-beta-glucosidase"/>
    <property type="match status" value="1"/>
</dbReference>
<organism evidence="12 13">
    <name type="scientific">Virgisporangium ochraceum</name>
    <dbReference type="NCBI Taxonomy" id="65505"/>
    <lineage>
        <taxon>Bacteria</taxon>
        <taxon>Bacillati</taxon>
        <taxon>Actinomycetota</taxon>
        <taxon>Actinomycetes</taxon>
        <taxon>Micromonosporales</taxon>
        <taxon>Micromonosporaceae</taxon>
        <taxon>Virgisporangium</taxon>
    </lineage>
</organism>
<evidence type="ECO:0000256" key="8">
    <source>
        <dbReference type="PIRSR" id="PIRSR617736-1"/>
    </source>
</evidence>
<feature type="binding site" evidence="9">
    <location>
        <begin position="417"/>
        <end position="418"/>
    </location>
    <ligand>
        <name>substrate</name>
    </ligand>
</feature>
<dbReference type="InterPro" id="IPR001360">
    <property type="entry name" value="Glyco_hydro_1"/>
</dbReference>
<evidence type="ECO:0000313" key="12">
    <source>
        <dbReference type="EMBL" id="GIJ69584.1"/>
    </source>
</evidence>
<comment type="catalytic activity">
    <reaction evidence="11">
        <text>Hydrolysis of terminal, non-reducing beta-D-glucosyl residues with release of beta-D-glucose.</text>
        <dbReference type="EC" id="3.2.1.21"/>
    </reaction>
</comment>
<dbReference type="GO" id="GO:0030245">
    <property type="term" value="P:cellulose catabolic process"/>
    <property type="evidence" value="ECO:0007669"/>
    <property type="project" value="UniProtKB-KW"/>
</dbReference>
<evidence type="ECO:0000256" key="2">
    <source>
        <dbReference type="ARBA" id="ARBA00012744"/>
    </source>
</evidence>
<gene>
    <name evidence="12" type="ORF">Voc01_045010</name>
</gene>
<reference evidence="12" key="1">
    <citation type="submission" date="2021-01" db="EMBL/GenBank/DDBJ databases">
        <title>Whole genome shotgun sequence of Virgisporangium ochraceum NBRC 16418.</title>
        <authorList>
            <person name="Komaki H."/>
            <person name="Tamura T."/>
        </authorList>
    </citation>
    <scope>NUCLEOTIDE SEQUENCE</scope>
    <source>
        <strain evidence="12">NBRC 16418</strain>
    </source>
</reference>
<evidence type="ECO:0000256" key="9">
    <source>
        <dbReference type="PIRSR" id="PIRSR617736-2"/>
    </source>
</evidence>
<dbReference type="PRINTS" id="PR00131">
    <property type="entry name" value="GLHYDRLASE1"/>
</dbReference>
<dbReference type="GO" id="GO:0008422">
    <property type="term" value="F:beta-glucosidase activity"/>
    <property type="evidence" value="ECO:0007669"/>
    <property type="project" value="UniProtKB-EC"/>
</dbReference>
<dbReference type="Gene3D" id="3.20.20.80">
    <property type="entry name" value="Glycosidases"/>
    <property type="match status" value="1"/>
</dbReference>
<evidence type="ECO:0000256" key="4">
    <source>
        <dbReference type="ARBA" id="ARBA00023001"/>
    </source>
</evidence>
<dbReference type="SUPFAM" id="SSF51445">
    <property type="entry name" value="(Trans)glycosidases"/>
    <property type="match status" value="1"/>
</dbReference>
<dbReference type="InterPro" id="IPR018120">
    <property type="entry name" value="Glyco_hydro_1_AS"/>
</dbReference>
<dbReference type="PANTHER" id="PTHR10353">
    <property type="entry name" value="GLYCOSYL HYDROLASE"/>
    <property type="match status" value="1"/>
</dbReference>
<evidence type="ECO:0000313" key="13">
    <source>
        <dbReference type="Proteomes" id="UP000635606"/>
    </source>
</evidence>
<dbReference type="Pfam" id="PF00232">
    <property type="entry name" value="Glyco_hydro_1"/>
    <property type="match status" value="1"/>
</dbReference>
<keyword evidence="7" id="KW-0624">Polysaccharide degradation</keyword>
<evidence type="ECO:0000256" key="1">
    <source>
        <dbReference type="ARBA" id="ARBA00010838"/>
    </source>
</evidence>
<dbReference type="InterPro" id="IPR017853">
    <property type="entry name" value="GH"/>
</dbReference>
<proteinExistence type="inferred from homology"/>
<evidence type="ECO:0000256" key="5">
    <source>
        <dbReference type="ARBA" id="ARBA00023277"/>
    </source>
</evidence>
<evidence type="ECO:0000256" key="6">
    <source>
        <dbReference type="ARBA" id="ARBA00023295"/>
    </source>
</evidence>
<protein>
    <recommendedName>
        <fullName evidence="2 11">Beta-glucosidase</fullName>
        <ecNumber evidence="2 11">3.2.1.21</ecNumber>
    </recommendedName>
</protein>
<name>A0A8J3ZTG9_9ACTN</name>
<dbReference type="PROSITE" id="PS00572">
    <property type="entry name" value="GLYCOSYL_HYDROL_F1_1"/>
    <property type="match status" value="1"/>
</dbReference>
<sequence length="455" mass="50951">MTALPADFVLGAATAAYQIEGAAAEDGRTPSIWDTFSRTPGKVLEGHTGDVACDHYHRLDEDLDMIKDLGLQAYRFSTSWSRVLPGGGSRPNPKGLDFYNRLVDGLLERGIEPYLTLYHWDLPQELEDAGGWPNRDVTQRFCEYALVMHDALGDRVRKWTTFNEPWCSSYLGYAAGVHAPGRTDNTADSVPAQHHLLLAHGLAARELKTRGAEVGITLNLYAVSPETDSEADADAARRIDGLCNRIWLEPVLLGRYPEDLKQDLAPLTDFSFVRDGDLDVIKAPLDFLGVNYYSRHVVSGTQVAERESRIGEASAYPGSEFVQFVHRPGVPVTHMDWEIDAQGLYEVLQQVNGYTSLPIYITENGAAFDDKLDADGKVNDQDRIDYFEGHLGACAQAIEAGVPLRGYFAWSLMDNFEWAWGYTRRFGMVYVDYEDSQRRVPKASAHWYSDVIRNR</sequence>
<feature type="binding site" evidence="9">
    <location>
        <position position="119"/>
    </location>
    <ligand>
        <name>substrate</name>
    </ligand>
</feature>
<feature type="active site" description="Nucleophile" evidence="8 10">
    <location>
        <position position="363"/>
    </location>
</feature>
<keyword evidence="3 11" id="KW-0378">Hydrolase</keyword>
<dbReference type="PANTHER" id="PTHR10353:SF36">
    <property type="entry name" value="LP05116P"/>
    <property type="match status" value="1"/>
</dbReference>
<evidence type="ECO:0000256" key="10">
    <source>
        <dbReference type="PROSITE-ProRule" id="PRU10055"/>
    </source>
</evidence>
<dbReference type="NCBIfam" id="TIGR03356">
    <property type="entry name" value="BGL"/>
    <property type="match status" value="1"/>
</dbReference>
<dbReference type="EMBL" id="BOPH01000064">
    <property type="protein sequence ID" value="GIJ69584.1"/>
    <property type="molecule type" value="Genomic_DNA"/>
</dbReference>
<dbReference type="RefSeq" id="WP_239160406.1">
    <property type="nucleotide sequence ID" value="NZ_BOPH01000064.1"/>
</dbReference>
<feature type="binding site" evidence="9">
    <location>
        <position position="410"/>
    </location>
    <ligand>
        <name>substrate</name>
    </ligand>
</feature>
<dbReference type="Proteomes" id="UP000635606">
    <property type="component" value="Unassembled WGS sequence"/>
</dbReference>
<keyword evidence="5" id="KW-0119">Carbohydrate metabolism</keyword>
<evidence type="ECO:0000256" key="3">
    <source>
        <dbReference type="ARBA" id="ARBA00022801"/>
    </source>
</evidence>
<feature type="binding site" evidence="9">
    <location>
        <position position="293"/>
    </location>
    <ligand>
        <name>substrate</name>
    </ligand>
</feature>
<dbReference type="EC" id="3.2.1.21" evidence="2 11"/>
<keyword evidence="6 11" id="KW-0326">Glycosidase</keyword>
<comment type="similarity">
    <text evidence="1 11">Belongs to the glycosyl hydrolase 1 family.</text>
</comment>
<comment type="caution">
    <text evidence="12">The sequence shown here is derived from an EMBL/GenBank/DDBJ whole genome shotgun (WGS) entry which is preliminary data.</text>
</comment>
<evidence type="ECO:0000256" key="7">
    <source>
        <dbReference type="ARBA" id="ARBA00023326"/>
    </source>
</evidence>
<feature type="binding site" evidence="9">
    <location>
        <position position="18"/>
    </location>
    <ligand>
        <name>substrate</name>
    </ligand>
</feature>
<dbReference type="AlphaFoldDB" id="A0A8J3ZTG9"/>
<keyword evidence="4" id="KW-0136">Cellulose degradation</keyword>
<evidence type="ECO:0000256" key="11">
    <source>
        <dbReference type="RuleBase" id="RU361175"/>
    </source>
</evidence>
<keyword evidence="13" id="KW-1185">Reference proteome</keyword>
<feature type="active site" description="Proton donor" evidence="8">
    <location>
        <position position="164"/>
    </location>
</feature>
<dbReference type="InterPro" id="IPR017736">
    <property type="entry name" value="Glyco_hydro_1_beta-glucosidase"/>
</dbReference>
<accession>A0A8J3ZTG9</accession>